<keyword evidence="2" id="KW-1185">Reference proteome</keyword>
<protein>
    <submittedName>
        <fullName evidence="1">Uncharacterized protein</fullName>
    </submittedName>
</protein>
<comment type="caution">
    <text evidence="1">The sequence shown here is derived from an EMBL/GenBank/DDBJ whole genome shotgun (WGS) entry which is preliminary data.</text>
</comment>
<name>A0ACC1M3F0_9FUNG</name>
<reference evidence="1" key="1">
    <citation type="submission" date="2022-07" db="EMBL/GenBank/DDBJ databases">
        <title>Phylogenomic reconstructions and comparative analyses of Kickxellomycotina fungi.</title>
        <authorList>
            <person name="Reynolds N.K."/>
            <person name="Stajich J.E."/>
            <person name="Barry K."/>
            <person name="Grigoriev I.V."/>
            <person name="Crous P."/>
            <person name="Smith M.E."/>
        </authorList>
    </citation>
    <scope>NUCLEOTIDE SEQUENCE</scope>
    <source>
        <strain evidence="1">CBS 190363</strain>
    </source>
</reference>
<dbReference type="Proteomes" id="UP001139981">
    <property type="component" value="Unassembled WGS sequence"/>
</dbReference>
<dbReference type="EMBL" id="JANBVB010000360">
    <property type="protein sequence ID" value="KAJ2894851.1"/>
    <property type="molecule type" value="Genomic_DNA"/>
</dbReference>
<proteinExistence type="predicted"/>
<accession>A0ACC1M3F0</accession>
<gene>
    <name evidence="1" type="ORF">IWW38_002457</name>
</gene>
<evidence type="ECO:0000313" key="1">
    <source>
        <dbReference type="EMBL" id="KAJ2894851.1"/>
    </source>
</evidence>
<organism evidence="1 2">
    <name type="scientific">Coemansia aciculifera</name>
    <dbReference type="NCBI Taxonomy" id="417176"/>
    <lineage>
        <taxon>Eukaryota</taxon>
        <taxon>Fungi</taxon>
        <taxon>Fungi incertae sedis</taxon>
        <taxon>Zoopagomycota</taxon>
        <taxon>Kickxellomycotina</taxon>
        <taxon>Kickxellomycetes</taxon>
        <taxon>Kickxellales</taxon>
        <taxon>Kickxellaceae</taxon>
        <taxon>Coemansia</taxon>
    </lineage>
</organism>
<evidence type="ECO:0000313" key="2">
    <source>
        <dbReference type="Proteomes" id="UP001139981"/>
    </source>
</evidence>
<sequence>MKLLSPALLLTSALVAAGAHAQNALHDRDILDDIQNGVQGALDGLASAIGFADTPANGKSTPATSTSTTTSAPTTPLLKPTSSSSTTSTTSSTSQKSTSSTQSPASDSGDNSGADSTSTTSSSSSPSPTPTGDACSGSGKRCPTVGENTYQQCLNNVWTNQKCGNALVCGLDSDGSVACMSKDQATMANDKCTGNAKRCHATDNTKYQQCNGSYWVTYTCANSATCSVDSNNNVICGSSSGGGGSNSVTYSLVQPQPYVPQSAAPVSAKLAVGVIAAALVAAALGMPALSF</sequence>